<keyword evidence="3" id="KW-1185">Reference proteome</keyword>
<feature type="signal peptide" evidence="2">
    <location>
        <begin position="1"/>
        <end position="21"/>
    </location>
</feature>
<organism evidence="3 4">
    <name type="scientific">Aplysia californica</name>
    <name type="common">California sea hare</name>
    <dbReference type="NCBI Taxonomy" id="6500"/>
    <lineage>
        <taxon>Eukaryota</taxon>
        <taxon>Metazoa</taxon>
        <taxon>Spiralia</taxon>
        <taxon>Lophotrochozoa</taxon>
        <taxon>Mollusca</taxon>
        <taxon>Gastropoda</taxon>
        <taxon>Heterobranchia</taxon>
        <taxon>Euthyneura</taxon>
        <taxon>Tectipleura</taxon>
        <taxon>Aplysiida</taxon>
        <taxon>Aplysioidea</taxon>
        <taxon>Aplysiidae</taxon>
        <taxon>Aplysia</taxon>
    </lineage>
</organism>
<evidence type="ECO:0000313" key="4">
    <source>
        <dbReference type="RefSeq" id="XP_005091745.2"/>
    </source>
</evidence>
<feature type="compositionally biased region" description="Acidic residues" evidence="1">
    <location>
        <begin position="69"/>
        <end position="78"/>
    </location>
</feature>
<evidence type="ECO:0000256" key="2">
    <source>
        <dbReference type="SAM" id="SignalP"/>
    </source>
</evidence>
<feature type="compositionally biased region" description="Basic residues" evidence="1">
    <location>
        <begin position="138"/>
        <end position="164"/>
    </location>
</feature>
<proteinExistence type="predicted"/>
<name>A0ABM0JEB1_APLCA</name>
<feature type="region of interest" description="Disordered" evidence="1">
    <location>
        <begin position="126"/>
        <end position="206"/>
    </location>
</feature>
<reference evidence="4" key="1">
    <citation type="submission" date="2025-08" db="UniProtKB">
        <authorList>
            <consortium name="RefSeq"/>
        </authorList>
    </citation>
    <scope>IDENTIFICATION</scope>
</reference>
<evidence type="ECO:0000313" key="3">
    <source>
        <dbReference type="Proteomes" id="UP000694888"/>
    </source>
</evidence>
<dbReference type="Proteomes" id="UP000694888">
    <property type="component" value="Unplaced"/>
</dbReference>
<keyword evidence="2" id="KW-0732">Signal</keyword>
<feature type="compositionally biased region" description="Basic and acidic residues" evidence="1">
    <location>
        <begin position="165"/>
        <end position="192"/>
    </location>
</feature>
<sequence length="291" mass="32148">MRGTSFLGLLVATSLFSYVAPAVLPRQGTLSWGNSAPDEQKDEGLLLSRDSPLAEIGARHDNANAGFVNDDDEDDDGNLVDQDIGGKIIPEAEGLLEDDEDFLASLDLWKSLQDWEFDKDVDFLPKRRSPRAASQRSGSRRSGSRRSGSRRSGSRRSGSRRSGSRRSESQERSGSRERSAMSRLFDESEPGRVSRNGNRITQQFEREGTWDTVMSDFNGLRSEMSSVRDNVQRNNYNLMIGTMPDGSTVIARDNSSGGWPTLEFQSRDANGRRSYRKIRYSSGGSSSTGGA</sequence>
<protein>
    <submittedName>
        <fullName evidence="4">Uncharacterized protein LOC101857004</fullName>
    </submittedName>
</protein>
<feature type="chain" id="PRO_5046214816" evidence="2">
    <location>
        <begin position="22"/>
        <end position="291"/>
    </location>
</feature>
<feature type="region of interest" description="Disordered" evidence="1">
    <location>
        <begin position="60"/>
        <end position="83"/>
    </location>
</feature>
<dbReference type="RefSeq" id="XP_005091745.2">
    <property type="nucleotide sequence ID" value="XM_005091688.3"/>
</dbReference>
<accession>A0ABM0JEB1</accession>
<feature type="compositionally biased region" description="Polar residues" evidence="1">
    <location>
        <begin position="253"/>
        <end position="264"/>
    </location>
</feature>
<dbReference type="GeneID" id="101857004"/>
<feature type="region of interest" description="Disordered" evidence="1">
    <location>
        <begin position="253"/>
        <end position="291"/>
    </location>
</feature>
<evidence type="ECO:0000256" key="1">
    <source>
        <dbReference type="SAM" id="MobiDB-lite"/>
    </source>
</evidence>
<gene>
    <name evidence="4" type="primary">LOC101857004</name>
</gene>